<feature type="domain" description="HTH arsR-type" evidence="4">
    <location>
        <begin position="14"/>
        <end position="109"/>
    </location>
</feature>
<protein>
    <submittedName>
        <fullName evidence="5">Transcriptional regulator</fullName>
    </submittedName>
</protein>
<evidence type="ECO:0000256" key="1">
    <source>
        <dbReference type="ARBA" id="ARBA00023015"/>
    </source>
</evidence>
<comment type="caution">
    <text evidence="5">The sequence shown here is derived from an EMBL/GenBank/DDBJ whole genome shotgun (WGS) entry which is preliminary data.</text>
</comment>
<dbReference type="PANTHER" id="PTHR33154:SF33">
    <property type="entry name" value="TRANSCRIPTIONAL REPRESSOR SDPR"/>
    <property type="match status" value="1"/>
</dbReference>
<reference evidence="6" key="1">
    <citation type="journal article" date="2019" name="Int. J. Syst. Evol. Microbiol.">
        <title>The Global Catalogue of Microorganisms (GCM) 10K type strain sequencing project: providing services to taxonomists for standard genome sequencing and annotation.</title>
        <authorList>
            <consortium name="The Broad Institute Genomics Platform"/>
            <consortium name="The Broad Institute Genome Sequencing Center for Infectious Disease"/>
            <person name="Wu L."/>
            <person name="Ma J."/>
        </authorList>
    </citation>
    <scope>NUCLEOTIDE SEQUENCE [LARGE SCALE GENOMIC DNA]</scope>
    <source>
        <strain evidence="6">NBRC 108755</strain>
    </source>
</reference>
<accession>A0ABQ6JW84</accession>
<keyword evidence="1" id="KW-0805">Transcription regulation</keyword>
<evidence type="ECO:0000313" key="6">
    <source>
        <dbReference type="Proteomes" id="UP001157069"/>
    </source>
</evidence>
<keyword evidence="2" id="KW-0238">DNA-binding</keyword>
<dbReference type="Gene3D" id="1.10.10.10">
    <property type="entry name" value="Winged helix-like DNA-binding domain superfamily/Winged helix DNA-binding domain"/>
    <property type="match status" value="1"/>
</dbReference>
<sequence length="195" mass="21545">MSDPSYTGMQLDDRAVRVLAHPLRSRLLSQLRLAGPATATELAAALSTNTGATSYHLRALESVGLVTDTGEGVGKRRLWRASTQYHSWTNSGFRDDDDDTRTALEWLQRNYVRQFAERAEHWLDAADAWPAAWVDLLGISDAVVTVTPEQLRDFGSELDALVARYRTVGEGRPGARRVHLGYVATPVELDPPTEA</sequence>
<dbReference type="Pfam" id="PF12840">
    <property type="entry name" value="HTH_20"/>
    <property type="match status" value="1"/>
</dbReference>
<dbReference type="InterPro" id="IPR036388">
    <property type="entry name" value="WH-like_DNA-bd_sf"/>
</dbReference>
<name>A0ABQ6JW84_9MICO</name>
<keyword evidence="6" id="KW-1185">Reference proteome</keyword>
<dbReference type="RefSeq" id="WP_284300561.1">
    <property type="nucleotide sequence ID" value="NZ_BSVA01000001.1"/>
</dbReference>
<dbReference type="SUPFAM" id="SSF46785">
    <property type="entry name" value="Winged helix' DNA-binding domain"/>
    <property type="match status" value="1"/>
</dbReference>
<gene>
    <name evidence="5" type="ORF">GCM10025869_25010</name>
</gene>
<dbReference type="SMART" id="SM00418">
    <property type="entry name" value="HTH_ARSR"/>
    <property type="match status" value="1"/>
</dbReference>
<evidence type="ECO:0000256" key="2">
    <source>
        <dbReference type="ARBA" id="ARBA00023125"/>
    </source>
</evidence>
<evidence type="ECO:0000259" key="4">
    <source>
        <dbReference type="SMART" id="SM00418"/>
    </source>
</evidence>
<proteinExistence type="predicted"/>
<dbReference type="PANTHER" id="PTHR33154">
    <property type="entry name" value="TRANSCRIPTIONAL REGULATOR, ARSR FAMILY"/>
    <property type="match status" value="1"/>
</dbReference>
<organism evidence="5 6">
    <name type="scientific">Homoserinibacter gongjuensis</name>
    <dbReference type="NCBI Taxonomy" id="1162968"/>
    <lineage>
        <taxon>Bacteria</taxon>
        <taxon>Bacillati</taxon>
        <taxon>Actinomycetota</taxon>
        <taxon>Actinomycetes</taxon>
        <taxon>Micrococcales</taxon>
        <taxon>Microbacteriaceae</taxon>
        <taxon>Homoserinibacter</taxon>
    </lineage>
</organism>
<evidence type="ECO:0000256" key="3">
    <source>
        <dbReference type="ARBA" id="ARBA00023163"/>
    </source>
</evidence>
<keyword evidence="3" id="KW-0804">Transcription</keyword>
<dbReference type="EMBL" id="BSVA01000001">
    <property type="protein sequence ID" value="GMA91972.1"/>
    <property type="molecule type" value="Genomic_DNA"/>
</dbReference>
<dbReference type="Proteomes" id="UP001157069">
    <property type="component" value="Unassembled WGS sequence"/>
</dbReference>
<dbReference type="InterPro" id="IPR001845">
    <property type="entry name" value="HTH_ArsR_DNA-bd_dom"/>
</dbReference>
<evidence type="ECO:0000313" key="5">
    <source>
        <dbReference type="EMBL" id="GMA91972.1"/>
    </source>
</evidence>
<dbReference type="InterPro" id="IPR036390">
    <property type="entry name" value="WH_DNA-bd_sf"/>
</dbReference>
<dbReference type="InterPro" id="IPR051081">
    <property type="entry name" value="HTH_MetalResp_TranReg"/>
</dbReference>